<dbReference type="EMBL" id="ABCC02000055">
    <property type="protein sequence ID" value="EDP13207.1"/>
    <property type="molecule type" value="Genomic_DNA"/>
</dbReference>
<comment type="caution">
    <text evidence="1">The sequence shown here is derived from an EMBL/GenBank/DDBJ whole genome shotgun (WGS) entry which is preliminary data.</text>
</comment>
<dbReference type="HOGENOM" id="CLU_3249404_0_0_9"/>
<dbReference type="Proteomes" id="UP000005396">
    <property type="component" value="Unassembled WGS sequence"/>
</dbReference>
<evidence type="ECO:0000313" key="2">
    <source>
        <dbReference type="Proteomes" id="UP000005396"/>
    </source>
</evidence>
<gene>
    <name evidence="1" type="ORF">CLOBOL_06530</name>
</gene>
<protein>
    <submittedName>
        <fullName evidence="1">Uncharacterized protein</fullName>
    </submittedName>
</protein>
<reference evidence="1 2" key="2">
    <citation type="submission" date="2007-09" db="EMBL/GenBank/DDBJ databases">
        <title>Draft genome sequence of Clostridium bolteae (ATCC BAA-613).</title>
        <authorList>
            <person name="Sudarsanam P."/>
            <person name="Ley R."/>
            <person name="Guruge J."/>
            <person name="Turnbaugh P.J."/>
            <person name="Mahowald M."/>
            <person name="Liep D."/>
            <person name="Gordon J."/>
        </authorList>
    </citation>
    <scope>NUCLEOTIDE SEQUENCE [LARGE SCALE GENOMIC DNA]</scope>
    <source>
        <strain evidence="2">ATCC BAA-613 / DSM 15670 / CCUG 46953 / JCM 12243 / WAL 16351</strain>
    </source>
</reference>
<proteinExistence type="predicted"/>
<accession>A8S387</accession>
<organism evidence="1 2">
    <name type="scientific">Enterocloster bolteae (strain ATCC BAA-613 / DSM 15670 / CCUG 46953 / JCM 12243 / WAL 16351)</name>
    <name type="common">Clostridium bolteae</name>
    <dbReference type="NCBI Taxonomy" id="411902"/>
    <lineage>
        <taxon>Bacteria</taxon>
        <taxon>Bacillati</taxon>
        <taxon>Bacillota</taxon>
        <taxon>Clostridia</taxon>
        <taxon>Lachnospirales</taxon>
        <taxon>Lachnospiraceae</taxon>
        <taxon>Enterocloster</taxon>
    </lineage>
</organism>
<sequence>MAEAVFIKVRLYSYGKSGASSYSCYGSGRIGVTENRNCQSPG</sequence>
<evidence type="ECO:0000313" key="1">
    <source>
        <dbReference type="EMBL" id="EDP13207.1"/>
    </source>
</evidence>
<reference evidence="1 2" key="1">
    <citation type="submission" date="2007-08" db="EMBL/GenBank/DDBJ databases">
        <authorList>
            <person name="Fulton L."/>
            <person name="Clifton S."/>
            <person name="Fulton B."/>
            <person name="Xu J."/>
            <person name="Minx P."/>
            <person name="Pepin K.H."/>
            <person name="Johnson M."/>
            <person name="Thiruvilangam P."/>
            <person name="Bhonagiri V."/>
            <person name="Nash W.E."/>
            <person name="Mardis E.R."/>
            <person name="Wilson R.K."/>
        </authorList>
    </citation>
    <scope>NUCLEOTIDE SEQUENCE [LARGE SCALE GENOMIC DNA]</scope>
    <source>
        <strain evidence="2">ATCC BAA-613 / DSM 15670 / CCUG 46953 / JCM 12243 / WAL 16351</strain>
    </source>
</reference>
<name>A8S387_ENTBW</name>
<dbReference type="PaxDb" id="411902-CLOBOL_06530"/>
<dbReference type="AlphaFoldDB" id="A8S387"/>